<evidence type="ECO:0000256" key="4">
    <source>
        <dbReference type="ARBA" id="ARBA00022679"/>
    </source>
</evidence>
<dbReference type="InterPro" id="IPR006001">
    <property type="entry name" value="Therm_gnt_kin"/>
</dbReference>
<reference evidence="11" key="1">
    <citation type="submission" date="2017-08" db="EMBL/GenBank/DDBJ databases">
        <title>A dynamic microbial community with high functional redundancy inhabits the cold, oxic subseafloor aquifer.</title>
        <authorList>
            <person name="Tully B.J."/>
            <person name="Wheat C.G."/>
            <person name="Glazer B.T."/>
            <person name="Huber J.A."/>
        </authorList>
    </citation>
    <scope>NUCLEOTIDE SEQUENCE [LARGE SCALE GENOMIC DNA]</scope>
</reference>
<dbReference type="CDD" id="cd02021">
    <property type="entry name" value="GntK"/>
    <property type="match status" value="1"/>
</dbReference>
<dbReference type="PANTHER" id="PTHR43442:SF3">
    <property type="entry name" value="GLUCONOKINASE-RELATED"/>
    <property type="match status" value="1"/>
</dbReference>
<organism evidence="10 11">
    <name type="scientific">Aerophobetes bacterium</name>
    <dbReference type="NCBI Taxonomy" id="2030807"/>
    <lineage>
        <taxon>Bacteria</taxon>
        <taxon>Candidatus Aerophobota</taxon>
    </lineage>
</organism>
<accession>A0A2A4X3D2</accession>
<keyword evidence="6 9" id="KW-0418">Kinase</keyword>
<comment type="caution">
    <text evidence="10">The sequence shown here is derived from an EMBL/GenBank/DDBJ whole genome shotgun (WGS) entry which is preliminary data.</text>
</comment>
<dbReference type="InterPro" id="IPR027417">
    <property type="entry name" value="P-loop_NTPase"/>
</dbReference>
<dbReference type="PANTHER" id="PTHR43442">
    <property type="entry name" value="GLUCONOKINASE-RELATED"/>
    <property type="match status" value="1"/>
</dbReference>
<evidence type="ECO:0000256" key="3">
    <source>
        <dbReference type="ARBA" id="ARBA00012054"/>
    </source>
</evidence>
<gene>
    <name evidence="10" type="ORF">COB21_03560</name>
</gene>
<comment type="similarity">
    <text evidence="2 9">Belongs to the gluconokinase GntK/GntV family.</text>
</comment>
<evidence type="ECO:0000313" key="10">
    <source>
        <dbReference type="EMBL" id="PCI77024.1"/>
    </source>
</evidence>
<dbReference type="EC" id="2.7.1.12" evidence="3 9"/>
<dbReference type="GO" id="GO:0005975">
    <property type="term" value="P:carbohydrate metabolic process"/>
    <property type="evidence" value="ECO:0007669"/>
    <property type="project" value="InterPro"/>
</dbReference>
<keyword evidence="7 9" id="KW-0067">ATP-binding</keyword>
<evidence type="ECO:0000256" key="5">
    <source>
        <dbReference type="ARBA" id="ARBA00022741"/>
    </source>
</evidence>
<dbReference type="GO" id="GO:0005737">
    <property type="term" value="C:cytoplasm"/>
    <property type="evidence" value="ECO:0007669"/>
    <property type="project" value="TreeGrafter"/>
</dbReference>
<dbReference type="AlphaFoldDB" id="A0A2A4X3D2"/>
<comment type="pathway">
    <text evidence="1">Carbohydrate acid metabolism.</text>
</comment>
<sequence>MGVSGCGKTYFGKKAAQILKCEFIDADNFHTQENIEKMREGIALTDLDRKPWLEKIHGVLLKKYTEGSSAILACSMLKNSHQKFLLSNLEAKIIYLEGSYAFIIKQLQQRQGHFFPPSLLKSQFDILQVPKSAITISIEQSEEKTLTDMVKNLKNSRFGC</sequence>
<proteinExistence type="inferred from homology"/>
<dbReference type="GO" id="GO:0046316">
    <property type="term" value="F:gluconokinase activity"/>
    <property type="evidence" value="ECO:0007669"/>
    <property type="project" value="UniProtKB-EC"/>
</dbReference>
<comment type="catalytic activity">
    <reaction evidence="8 9">
        <text>D-gluconate + ATP = 6-phospho-D-gluconate + ADP + H(+)</text>
        <dbReference type="Rhea" id="RHEA:19433"/>
        <dbReference type="ChEBI" id="CHEBI:15378"/>
        <dbReference type="ChEBI" id="CHEBI:18391"/>
        <dbReference type="ChEBI" id="CHEBI:30616"/>
        <dbReference type="ChEBI" id="CHEBI:58759"/>
        <dbReference type="ChEBI" id="CHEBI:456216"/>
        <dbReference type="EC" id="2.7.1.12"/>
    </reaction>
</comment>
<evidence type="ECO:0000256" key="2">
    <source>
        <dbReference type="ARBA" id="ARBA00008420"/>
    </source>
</evidence>
<dbReference type="Proteomes" id="UP000218775">
    <property type="component" value="Unassembled WGS sequence"/>
</dbReference>
<keyword evidence="5 9" id="KW-0547">Nucleotide-binding</keyword>
<dbReference type="GO" id="GO:0005524">
    <property type="term" value="F:ATP binding"/>
    <property type="evidence" value="ECO:0007669"/>
    <property type="project" value="UniProtKB-KW"/>
</dbReference>
<evidence type="ECO:0000256" key="8">
    <source>
        <dbReference type="ARBA" id="ARBA00048090"/>
    </source>
</evidence>
<dbReference type="NCBIfam" id="TIGR01313">
    <property type="entry name" value="therm_gnt_kin"/>
    <property type="match status" value="1"/>
</dbReference>
<evidence type="ECO:0000256" key="1">
    <source>
        <dbReference type="ARBA" id="ARBA00004761"/>
    </source>
</evidence>
<evidence type="ECO:0000256" key="9">
    <source>
        <dbReference type="RuleBase" id="RU363066"/>
    </source>
</evidence>
<evidence type="ECO:0000313" key="11">
    <source>
        <dbReference type="Proteomes" id="UP000218775"/>
    </source>
</evidence>
<name>A0A2A4X3D2_UNCAE</name>
<dbReference type="InterPro" id="IPR031322">
    <property type="entry name" value="Shikimate/glucono_kinase"/>
</dbReference>
<evidence type="ECO:0000256" key="7">
    <source>
        <dbReference type="ARBA" id="ARBA00022840"/>
    </source>
</evidence>
<dbReference type="SUPFAM" id="SSF52540">
    <property type="entry name" value="P-loop containing nucleoside triphosphate hydrolases"/>
    <property type="match status" value="1"/>
</dbReference>
<dbReference type="Gene3D" id="3.40.50.300">
    <property type="entry name" value="P-loop containing nucleotide triphosphate hydrolases"/>
    <property type="match status" value="1"/>
</dbReference>
<dbReference type="EMBL" id="NVUK01000021">
    <property type="protein sequence ID" value="PCI77024.1"/>
    <property type="molecule type" value="Genomic_DNA"/>
</dbReference>
<keyword evidence="4 9" id="KW-0808">Transferase</keyword>
<evidence type="ECO:0000256" key="6">
    <source>
        <dbReference type="ARBA" id="ARBA00022777"/>
    </source>
</evidence>
<protein>
    <recommendedName>
        <fullName evidence="3 9">Gluconokinase</fullName>
        <ecNumber evidence="3 9">2.7.1.12</ecNumber>
    </recommendedName>
</protein>
<dbReference type="Pfam" id="PF01202">
    <property type="entry name" value="SKI"/>
    <property type="match status" value="1"/>
</dbReference>